<protein>
    <submittedName>
        <fullName evidence="3">Enoyl-CoA hydratase/carnithine racemase</fullName>
    </submittedName>
</protein>
<dbReference type="Gene3D" id="1.10.12.10">
    <property type="entry name" value="Lyase 2-enoyl-coa Hydratase, Chain A, domain 2"/>
    <property type="match status" value="1"/>
</dbReference>
<evidence type="ECO:0000313" key="4">
    <source>
        <dbReference type="Proteomes" id="UP001228905"/>
    </source>
</evidence>
<comment type="similarity">
    <text evidence="1">Belongs to the enoyl-CoA hydratase/isomerase family.</text>
</comment>
<dbReference type="CDD" id="cd06558">
    <property type="entry name" value="crotonase-like"/>
    <property type="match status" value="1"/>
</dbReference>
<dbReference type="EMBL" id="JAUSVS010000002">
    <property type="protein sequence ID" value="MDQ0463696.1"/>
    <property type="molecule type" value="Genomic_DNA"/>
</dbReference>
<dbReference type="PANTHER" id="PTHR11941:SF54">
    <property type="entry name" value="ENOYL-COA HYDRATASE, MITOCHONDRIAL"/>
    <property type="match status" value="1"/>
</dbReference>
<reference evidence="3 4" key="1">
    <citation type="submission" date="2023-07" db="EMBL/GenBank/DDBJ databases">
        <title>Genomic Encyclopedia of Type Strains, Phase IV (KMG-IV): sequencing the most valuable type-strain genomes for metagenomic binning, comparative biology and taxonomic classification.</title>
        <authorList>
            <person name="Goeker M."/>
        </authorList>
    </citation>
    <scope>NUCLEOTIDE SEQUENCE [LARGE SCALE GENOMIC DNA]</scope>
    <source>
        <strain evidence="3 4">DSM 18695</strain>
    </source>
</reference>
<dbReference type="Proteomes" id="UP001228905">
    <property type="component" value="Unassembled WGS sequence"/>
</dbReference>
<accession>A0ABU0IQS7</accession>
<dbReference type="Gene3D" id="3.90.226.10">
    <property type="entry name" value="2-enoyl-CoA Hydratase, Chain A, domain 1"/>
    <property type="match status" value="1"/>
</dbReference>
<dbReference type="Pfam" id="PF00378">
    <property type="entry name" value="ECH_1"/>
    <property type="match status" value="1"/>
</dbReference>
<proteinExistence type="inferred from homology"/>
<keyword evidence="2" id="KW-0456">Lyase</keyword>
<keyword evidence="4" id="KW-1185">Reference proteome</keyword>
<name>A0ABU0IQS7_9CAUL</name>
<dbReference type="InterPro" id="IPR029045">
    <property type="entry name" value="ClpP/crotonase-like_dom_sf"/>
</dbReference>
<dbReference type="InterPro" id="IPR001753">
    <property type="entry name" value="Enoyl-CoA_hydra/iso"/>
</dbReference>
<sequence length="261" mass="28259">MSDLVTLSVEDHVALITLNRPEVRNALNFPAYDQLERHLKTASADPEVRCVIVTGTDPAFCSGDDVREIMAAPKPAVAPPPVVKHKPTPAAMAALDCEKPMIAAINGAAIGWGMELALFADIRIASEKARFAEMFIKRGLICDVGGFYRLPAIVGPAKAAELLFSGDIIDAAEALRIGLVSEVVAHEALLDRARAMAARIAVNPPLALRYMKEGLRRTAYGDPHEIGSWAIETIRLLMKTEDHREGVASFLEKRAPVFSGR</sequence>
<organism evidence="3 4">
    <name type="scientific">Caulobacter ginsengisoli</name>
    <dbReference type="NCBI Taxonomy" id="400775"/>
    <lineage>
        <taxon>Bacteria</taxon>
        <taxon>Pseudomonadati</taxon>
        <taxon>Pseudomonadota</taxon>
        <taxon>Alphaproteobacteria</taxon>
        <taxon>Caulobacterales</taxon>
        <taxon>Caulobacteraceae</taxon>
        <taxon>Caulobacter</taxon>
    </lineage>
</organism>
<comment type="caution">
    <text evidence="3">The sequence shown here is derived from an EMBL/GenBank/DDBJ whole genome shotgun (WGS) entry which is preliminary data.</text>
</comment>
<dbReference type="RefSeq" id="WP_307347826.1">
    <property type="nucleotide sequence ID" value="NZ_JAUSVS010000002.1"/>
</dbReference>
<dbReference type="InterPro" id="IPR014748">
    <property type="entry name" value="Enoyl-CoA_hydra_C"/>
</dbReference>
<evidence type="ECO:0000313" key="3">
    <source>
        <dbReference type="EMBL" id="MDQ0463696.1"/>
    </source>
</evidence>
<dbReference type="PANTHER" id="PTHR11941">
    <property type="entry name" value="ENOYL-COA HYDRATASE-RELATED"/>
    <property type="match status" value="1"/>
</dbReference>
<gene>
    <name evidence="3" type="ORF">QO010_001467</name>
</gene>
<evidence type="ECO:0000256" key="2">
    <source>
        <dbReference type="ARBA" id="ARBA00023239"/>
    </source>
</evidence>
<evidence type="ECO:0000256" key="1">
    <source>
        <dbReference type="ARBA" id="ARBA00005254"/>
    </source>
</evidence>
<dbReference type="SUPFAM" id="SSF52096">
    <property type="entry name" value="ClpP/crotonase"/>
    <property type="match status" value="1"/>
</dbReference>